<dbReference type="GO" id="GO:0005829">
    <property type="term" value="C:cytosol"/>
    <property type="evidence" value="ECO:0007669"/>
    <property type="project" value="TreeGrafter"/>
</dbReference>
<evidence type="ECO:0000313" key="5">
    <source>
        <dbReference type="Proteomes" id="UP000262583"/>
    </source>
</evidence>
<dbReference type="Proteomes" id="UP000262583">
    <property type="component" value="Chromosome"/>
</dbReference>
<dbReference type="KEGG" id="schv:BRCON_0772"/>
<keyword evidence="3" id="KW-0175">Coiled coil</keyword>
<dbReference type="PANTHER" id="PTHR33449">
    <property type="entry name" value="NUCLEOID-ASSOCIATED PROTEIN YBAB"/>
    <property type="match status" value="1"/>
</dbReference>
<proteinExistence type="inferred from homology"/>
<comment type="similarity">
    <text evidence="2">Belongs to the YbaB/EbfC family.</text>
</comment>
<dbReference type="PANTHER" id="PTHR33449:SF1">
    <property type="entry name" value="NUCLEOID-ASSOCIATED PROTEIN YBAB"/>
    <property type="match status" value="1"/>
</dbReference>
<keyword evidence="1 2" id="KW-0238">DNA-binding</keyword>
<dbReference type="InterPro" id="IPR036894">
    <property type="entry name" value="YbaB-like_sf"/>
</dbReference>
<dbReference type="GO" id="GO:0043590">
    <property type="term" value="C:bacterial nucleoid"/>
    <property type="evidence" value="ECO:0007669"/>
    <property type="project" value="UniProtKB-UniRule"/>
</dbReference>
<keyword evidence="2" id="KW-0963">Cytoplasm</keyword>
<dbReference type="Gene3D" id="3.30.1310.10">
    <property type="entry name" value="Nucleoid-associated protein YbaB-like domain"/>
    <property type="match status" value="1"/>
</dbReference>
<dbReference type="EMBL" id="CP030759">
    <property type="protein sequence ID" value="AXA35549.1"/>
    <property type="molecule type" value="Genomic_DNA"/>
</dbReference>
<comment type="subcellular location">
    <subcellularLocation>
        <location evidence="2">Cytoplasm</location>
        <location evidence="2">Nucleoid</location>
    </subcellularLocation>
</comment>
<organism evidence="4 5">
    <name type="scientific">Sumerlaea chitinivorans</name>
    <dbReference type="NCBI Taxonomy" id="2250252"/>
    <lineage>
        <taxon>Bacteria</taxon>
        <taxon>Candidatus Sumerlaeota</taxon>
        <taxon>Candidatus Sumerlaeia</taxon>
        <taxon>Candidatus Sumerlaeales</taxon>
        <taxon>Candidatus Sumerlaeaceae</taxon>
        <taxon>Candidatus Sumerlaea</taxon>
    </lineage>
</organism>
<gene>
    <name evidence="4" type="ORF">BRCON_0772</name>
</gene>
<evidence type="ECO:0000313" key="4">
    <source>
        <dbReference type="EMBL" id="AXA35549.1"/>
    </source>
</evidence>
<name>A0A2Z4Y3J1_SUMC1</name>
<dbReference type="NCBIfam" id="TIGR00103">
    <property type="entry name" value="DNA_YbaB_EbfC"/>
    <property type="match status" value="1"/>
</dbReference>
<dbReference type="AlphaFoldDB" id="A0A2Z4Y3J1"/>
<feature type="coiled-coil region" evidence="3">
    <location>
        <begin position="4"/>
        <end position="31"/>
    </location>
</feature>
<sequence>MFDLRQIQKMQKELQERMEKIQEELKTKTVEASSGGGMVTAIANGNQEIVGIKIKREAVDEEDIEMLEDLIVAAVNLALEKAKELNQEELSKLTGGLKLPGLF</sequence>
<dbReference type="HAMAP" id="MF_00274">
    <property type="entry name" value="DNA_YbaB_EbfC"/>
    <property type="match status" value="1"/>
</dbReference>
<dbReference type="PIRSF" id="PIRSF004555">
    <property type="entry name" value="UCP004555"/>
    <property type="match status" value="1"/>
</dbReference>
<protein>
    <recommendedName>
        <fullName evidence="2">Nucleoid-associated protein BRCON_0772</fullName>
    </recommendedName>
</protein>
<accession>A0A2Z4Y3J1</accession>
<dbReference type="InterPro" id="IPR004401">
    <property type="entry name" value="YbaB/EbfC"/>
</dbReference>
<evidence type="ECO:0000256" key="1">
    <source>
        <dbReference type="ARBA" id="ARBA00023125"/>
    </source>
</evidence>
<reference evidence="4 5" key="1">
    <citation type="submission" date="2018-05" db="EMBL/GenBank/DDBJ databases">
        <title>A metagenomic window into the 2 km-deep terrestrial subsurface aquifer revealed taxonomically and functionally diverse microbial community comprising novel uncultured bacterial lineages.</title>
        <authorList>
            <person name="Kadnikov V.V."/>
            <person name="Mardanov A.V."/>
            <person name="Beletsky A.V."/>
            <person name="Banks D."/>
            <person name="Pimenov N.V."/>
            <person name="Frank Y.A."/>
            <person name="Karnachuk O.V."/>
            <person name="Ravin N.V."/>
        </authorList>
    </citation>
    <scope>NUCLEOTIDE SEQUENCE [LARGE SCALE GENOMIC DNA]</scope>
    <source>
        <strain evidence="4">BY</strain>
    </source>
</reference>
<dbReference type="SUPFAM" id="SSF82607">
    <property type="entry name" value="YbaB-like"/>
    <property type="match status" value="1"/>
</dbReference>
<evidence type="ECO:0000256" key="3">
    <source>
        <dbReference type="SAM" id="Coils"/>
    </source>
</evidence>
<dbReference type="GO" id="GO:0003677">
    <property type="term" value="F:DNA binding"/>
    <property type="evidence" value="ECO:0007669"/>
    <property type="project" value="UniProtKB-UniRule"/>
</dbReference>
<comment type="function">
    <text evidence="2">Binds to DNA and alters its conformation. May be involved in regulation of gene expression, nucleoid organization and DNA protection.</text>
</comment>
<comment type="subunit">
    <text evidence="2">Homodimer.</text>
</comment>
<dbReference type="Pfam" id="PF02575">
    <property type="entry name" value="YbaB_DNA_bd"/>
    <property type="match status" value="1"/>
</dbReference>
<evidence type="ECO:0000256" key="2">
    <source>
        <dbReference type="HAMAP-Rule" id="MF_00274"/>
    </source>
</evidence>